<accession>A0A9P7EXA9</accession>
<dbReference type="EMBL" id="JABBWM010000083">
    <property type="protein sequence ID" value="KAG2093716.1"/>
    <property type="molecule type" value="Genomic_DNA"/>
</dbReference>
<feature type="region of interest" description="Disordered" evidence="1">
    <location>
        <begin position="104"/>
        <end position="140"/>
    </location>
</feature>
<reference evidence="2" key="1">
    <citation type="journal article" date="2020" name="New Phytol.">
        <title>Comparative genomics reveals dynamic genome evolution in host specialist ectomycorrhizal fungi.</title>
        <authorList>
            <person name="Lofgren L.A."/>
            <person name="Nguyen N.H."/>
            <person name="Vilgalys R."/>
            <person name="Ruytinx J."/>
            <person name="Liao H.L."/>
            <person name="Branco S."/>
            <person name="Kuo A."/>
            <person name="LaButti K."/>
            <person name="Lipzen A."/>
            <person name="Andreopoulos W."/>
            <person name="Pangilinan J."/>
            <person name="Riley R."/>
            <person name="Hundley H."/>
            <person name="Na H."/>
            <person name="Barry K."/>
            <person name="Grigoriev I.V."/>
            <person name="Stajich J.E."/>
            <person name="Kennedy P.G."/>
        </authorList>
    </citation>
    <scope>NUCLEOTIDE SEQUENCE</scope>
    <source>
        <strain evidence="2">FC423</strain>
    </source>
</reference>
<dbReference type="OrthoDB" id="2690684at2759"/>
<comment type="caution">
    <text evidence="2">The sequence shown here is derived from an EMBL/GenBank/DDBJ whole genome shotgun (WGS) entry which is preliminary data.</text>
</comment>
<evidence type="ECO:0000313" key="2">
    <source>
        <dbReference type="EMBL" id="KAG2093716.1"/>
    </source>
</evidence>
<dbReference type="RefSeq" id="XP_041287274.1">
    <property type="nucleotide sequence ID" value="XM_041443683.1"/>
</dbReference>
<feature type="region of interest" description="Disordered" evidence="1">
    <location>
        <begin position="1"/>
        <end position="45"/>
    </location>
</feature>
<evidence type="ECO:0000313" key="3">
    <source>
        <dbReference type="Proteomes" id="UP000823399"/>
    </source>
</evidence>
<feature type="compositionally biased region" description="Polar residues" evidence="1">
    <location>
        <begin position="1"/>
        <end position="19"/>
    </location>
</feature>
<dbReference type="AlphaFoldDB" id="A0A9P7EXA9"/>
<dbReference type="Proteomes" id="UP000823399">
    <property type="component" value="Unassembled WGS sequence"/>
</dbReference>
<keyword evidence="3" id="KW-1185">Reference proteome</keyword>
<dbReference type="GeneID" id="64705942"/>
<protein>
    <submittedName>
        <fullName evidence="2">Uncharacterized protein</fullName>
    </submittedName>
</protein>
<sequence length="1107" mass="123025">MTTEPSAVASTAPSVTHFSGISKEDKDNMEDEDSSDDEVDDGVDVTIGVDVDLHSEGLDIEAAVQDLAISTEQANVKAIVQGIEYLAIGDDNAGEDFTAALANVSSGEDSDDDAGSGTVPPRAKDSTEAPSAQPEHALGSIGPATEALVKIISLPKRPLRSIASSADATPPYSSEVSIPGDELGRLQKFGIDVSKISARTVNRRLFPHGLRKDIVEEFSPRFDPSASPALNNLNNHDVLQKIQCAYLEDYDLIVCRHLHNGEYCGYGVPLVELASHCFTLLGSLSVNNTTRHPHAVALLKHSASNKSNAQIDAIYADIIQVFPNVVLTNAELRALRPLANQRGPIKHIGKPVPGRKCSRCDYAWPDHIANKGFREHWHNHNVKCSHHGKTQVNVSRDSQAVEVQAFDRGLKRALYFAVRGGDSKVGSNSQKTGDLSILATELRRLMPAAADQGGRKLTKKAVGASEHIAPYEAAALCHLVSLPGKGERLLKWLQKAVVSRIEGLCEDVPQANLVIRKLLVKPRNGAKSLAERFNAPTCRHSRVAYASEEVRLLCFVLRCIAQKTYTLLPMGPESTVTTNGSYHLFLTNSQLEASAILQKLLTSSQEGCEDLTDAIHNILEQLYMPSNTLDMFQNRYISPVAAFVCLRAVHPDGGFITPELITPTTVRTQFDIRLFVMDFLDRQFSVYRKTVKSTVEADQGDLDVLKRGLRNPGKDWDQYCEDIIEEWTAEMKNTPCGFVREWIKSLSWIVRKTPTKAIVTWLDKDDKLSVRLLTHTVNIKQYHAAVQSTLQDCIAHVRAKVLFNITLPHSSLEVPSHDDQNEDARGYGLFAFSLDANDLGDSSVLLDSLSDLGTLCRWDDATNRISWDTAALSRWLVDVSLAWEYVYLLMHLLALPARGTEEEMWQHANGRESRRHLFFSSKLGTLVTKSNYNKSSALTGIYKTIIRVIPYEVAKVITILLRIVRPVEIAAILQLQCSTPAHKQEVTELYQTRIFVTLGQAWDSERMSLVLRTWFMRHLKVPFSMRLHRQFAQALQRKFLSYKGQNLLAEAANLAMGHTRQTGEMHYGRETEDLAVPVSLQEHFEVVGRDWIEWHGISTTQCTTAKK</sequence>
<feature type="compositionally biased region" description="Acidic residues" evidence="1">
    <location>
        <begin position="27"/>
        <end position="43"/>
    </location>
</feature>
<name>A0A9P7EXA9_9AGAM</name>
<organism evidence="2 3">
    <name type="scientific">Suillus discolor</name>
    <dbReference type="NCBI Taxonomy" id="1912936"/>
    <lineage>
        <taxon>Eukaryota</taxon>
        <taxon>Fungi</taxon>
        <taxon>Dikarya</taxon>
        <taxon>Basidiomycota</taxon>
        <taxon>Agaricomycotina</taxon>
        <taxon>Agaricomycetes</taxon>
        <taxon>Agaricomycetidae</taxon>
        <taxon>Boletales</taxon>
        <taxon>Suillineae</taxon>
        <taxon>Suillaceae</taxon>
        <taxon>Suillus</taxon>
    </lineage>
</organism>
<gene>
    <name evidence="2" type="ORF">F5147DRAFT_820858</name>
</gene>
<evidence type="ECO:0000256" key="1">
    <source>
        <dbReference type="SAM" id="MobiDB-lite"/>
    </source>
</evidence>
<proteinExistence type="predicted"/>